<accession>A0AAU8E0Y5</accession>
<protein>
    <submittedName>
        <fullName evidence="1">Uncharacterized protein</fullName>
    </submittedName>
</protein>
<reference evidence="1" key="1">
    <citation type="submission" date="2024-06" db="EMBL/GenBank/DDBJ databases">
        <title>The Caenorhabditis elegans bacterial microbiome influences microsporidia infection through nutrient limitation and inhibiting parasite invasion.</title>
        <authorList>
            <person name="Tamim El Jarkass H."/>
            <person name="Castelblanco S."/>
            <person name="Kaur M."/>
            <person name="Wan Y.C."/>
            <person name="Ellis A.E."/>
            <person name="Sheldon R.D."/>
            <person name="Lien E.C."/>
            <person name="Burton N.O."/>
            <person name="Wright G.D."/>
            <person name="Reinke A.W."/>
        </authorList>
    </citation>
    <scope>NUCLEOTIDE SEQUENCE</scope>
    <source>
        <strain evidence="1">MYb327</strain>
    </source>
</reference>
<dbReference type="EMBL" id="CP159258">
    <property type="protein sequence ID" value="XCG73110.1"/>
    <property type="molecule type" value="Genomic_DNA"/>
</dbReference>
<proteinExistence type="predicted"/>
<evidence type="ECO:0000313" key="1">
    <source>
        <dbReference type="EMBL" id="XCG73110.1"/>
    </source>
</evidence>
<dbReference type="RefSeq" id="WP_339554244.1">
    <property type="nucleotide sequence ID" value="NZ_CP159258.1"/>
</dbReference>
<gene>
    <name evidence="1" type="ORF">ABVN21_20475</name>
</gene>
<dbReference type="AlphaFoldDB" id="A0AAU8E0Y5"/>
<name>A0AAU8E0Y5_9PSED</name>
<organism evidence="1">
    <name type="scientific">Pseudomonas sp. MYb327</name>
    <dbReference type="NCBI Taxonomy" id="2745230"/>
    <lineage>
        <taxon>Bacteria</taxon>
        <taxon>Pseudomonadati</taxon>
        <taxon>Pseudomonadota</taxon>
        <taxon>Gammaproteobacteria</taxon>
        <taxon>Pseudomonadales</taxon>
        <taxon>Pseudomonadaceae</taxon>
        <taxon>Pseudomonas</taxon>
    </lineage>
</organism>
<sequence>MSKMNDVEAHAYLDQCLEQCRARLALAGPKIQMRAAVQLPIDRDELNAAIMGDGIVGFLEGMSRRNKRIVKNTYAYASISAKILYPGKTQKVARYETFKKLMFALGWTEYHGAFTQYKSSSAKLTMDNVALDIVHSVAGGVAGSAANALKVVADKTIEALKKQPDAVKLFEKHATDANGINFGVSVCKQDEEAEVSMVVGTVSCNSSVQHNRVLFVEWNSSDFEIYQGKAYFTIHEEDLRKEAETIKFLDDLREALFYEYSPI</sequence>